<evidence type="ECO:0000313" key="1">
    <source>
        <dbReference type="EMBL" id="KAE9458180.1"/>
    </source>
</evidence>
<evidence type="ECO:0008006" key="3">
    <source>
        <dbReference type="Google" id="ProtNLM"/>
    </source>
</evidence>
<dbReference type="Proteomes" id="UP000428333">
    <property type="component" value="Linkage Group LG06"/>
</dbReference>
<reference evidence="1 2" key="1">
    <citation type="journal article" date="2019" name="Genome Biol. Evol.">
        <title>The Rhododendron genome and chromosomal organization provide insight into shared whole-genome duplications across the heath family (Ericaceae).</title>
        <authorList>
            <person name="Soza V.L."/>
            <person name="Lindsley D."/>
            <person name="Waalkes A."/>
            <person name="Ramage E."/>
            <person name="Patwardhan R.P."/>
            <person name="Burton J.N."/>
            <person name="Adey A."/>
            <person name="Kumar A."/>
            <person name="Qiu R."/>
            <person name="Shendure J."/>
            <person name="Hall B."/>
        </authorList>
    </citation>
    <scope>NUCLEOTIDE SEQUENCE [LARGE SCALE GENOMIC DNA]</scope>
    <source>
        <strain evidence="1">RSF 1966-606</strain>
    </source>
</reference>
<dbReference type="GO" id="GO:0080037">
    <property type="term" value="P:negative regulation of cytokinin-activated signaling pathway"/>
    <property type="evidence" value="ECO:0007669"/>
    <property type="project" value="InterPro"/>
</dbReference>
<dbReference type="PANTHER" id="PTHR46407:SF4">
    <property type="entry name" value="F-BOX DOMAIN-CONTAINING PROTEIN"/>
    <property type="match status" value="1"/>
</dbReference>
<dbReference type="AlphaFoldDB" id="A0A6A4LIK1"/>
<sequence>MPTCRSFFAAGAVDGVVFVVGGHDTNKNALSTAWKYDIRADEWTELPGMNEKCDECAGIVVGSEFWVVSGYATQAQGRFMRSAESFGPGTGEWRLAQDAWVVTQSPTTCGSVGAGNGAFLSWLEIDPVVQAVGLVAFGVDMGGWTLVTGREHQGGPVGFYHVERKNEGKIG</sequence>
<dbReference type="GO" id="GO:2000762">
    <property type="term" value="P:regulation of phenylpropanoid metabolic process"/>
    <property type="evidence" value="ECO:0007669"/>
    <property type="project" value="InterPro"/>
</dbReference>
<name>A0A6A4LIK1_9ERIC</name>
<dbReference type="SMART" id="SM00612">
    <property type="entry name" value="Kelch"/>
    <property type="match status" value="1"/>
</dbReference>
<gene>
    <name evidence="1" type="ORF">C3L33_09897</name>
</gene>
<dbReference type="PANTHER" id="PTHR46407">
    <property type="entry name" value="OS02G0208700 PROTEIN"/>
    <property type="match status" value="1"/>
</dbReference>
<feature type="non-terminal residue" evidence="1">
    <location>
        <position position="1"/>
    </location>
</feature>
<evidence type="ECO:0000313" key="2">
    <source>
        <dbReference type="Proteomes" id="UP000428333"/>
    </source>
</evidence>
<dbReference type="SUPFAM" id="SSF117281">
    <property type="entry name" value="Kelch motif"/>
    <property type="match status" value="1"/>
</dbReference>
<dbReference type="InterPro" id="IPR015915">
    <property type="entry name" value="Kelch-typ_b-propeller"/>
</dbReference>
<protein>
    <recommendedName>
        <fullName evidence="3">Galactose oxidase/kelch repeat superfamily protein</fullName>
    </recommendedName>
</protein>
<dbReference type="InterPro" id="IPR044595">
    <property type="entry name" value="KMD1-4"/>
</dbReference>
<dbReference type="Gene3D" id="2.120.10.80">
    <property type="entry name" value="Kelch-type beta propeller"/>
    <property type="match status" value="1"/>
</dbReference>
<dbReference type="Pfam" id="PF01344">
    <property type="entry name" value="Kelch_1"/>
    <property type="match status" value="1"/>
</dbReference>
<keyword evidence="2" id="KW-1185">Reference proteome</keyword>
<accession>A0A6A4LIK1</accession>
<proteinExistence type="predicted"/>
<dbReference type="OrthoDB" id="191037at2759"/>
<comment type="caution">
    <text evidence="1">The sequence shown here is derived from an EMBL/GenBank/DDBJ whole genome shotgun (WGS) entry which is preliminary data.</text>
</comment>
<organism evidence="1 2">
    <name type="scientific">Rhododendron williamsianum</name>
    <dbReference type="NCBI Taxonomy" id="262921"/>
    <lineage>
        <taxon>Eukaryota</taxon>
        <taxon>Viridiplantae</taxon>
        <taxon>Streptophyta</taxon>
        <taxon>Embryophyta</taxon>
        <taxon>Tracheophyta</taxon>
        <taxon>Spermatophyta</taxon>
        <taxon>Magnoliopsida</taxon>
        <taxon>eudicotyledons</taxon>
        <taxon>Gunneridae</taxon>
        <taxon>Pentapetalae</taxon>
        <taxon>asterids</taxon>
        <taxon>Ericales</taxon>
        <taxon>Ericaceae</taxon>
        <taxon>Ericoideae</taxon>
        <taxon>Rhodoreae</taxon>
        <taxon>Rhododendron</taxon>
    </lineage>
</organism>
<dbReference type="InterPro" id="IPR006652">
    <property type="entry name" value="Kelch_1"/>
</dbReference>
<dbReference type="EMBL" id="QEFC01001429">
    <property type="protein sequence ID" value="KAE9458180.1"/>
    <property type="molecule type" value="Genomic_DNA"/>
</dbReference>